<sequence length="841" mass="96845">MFVFMCFSATTWTILVLFSTLLLLYGIWPYRLFRKNGIPGPMPLPFIGTMWNLLKGNMVFDRECQSKYGDVWGVFEGRTPVLMVSDPGMIKTILVKECYSVFTNHREIFSGPLETSVFSAKDETWKRMRTSISPCFTSGRLRQAFPIIARYADRFIAKLEQTKLEDSTDIRKLFGPYSLDVIASSSFSVDADSINNPDDPFIINIKKVLNLNFWLLLIKNVLPFSSYLFEFLHIDIIPRSIVDYFFNLIKQLKAQHDQSIKGDFLHVMIQNEIPQSEIKSDQDQPPKGLTEQEILSQSVLFIFGGYDTTTVTITYLLYNLAINPDVLQILHSEIDSNFPKDTPFSYEDLVGLQYLDQVLNESQRLIPTASALERFCKKTVQIHGLTIPEGTVVAVPVHLLHKDPRFWSSPEEFRPERFSKDNMEEVNPYAFMPFGLGPRNCIGMRYAILVMKMILVRVLQSYTVETCKDTMGIIPFENWCQAEYGDVWGMFEGRTPVLMVSDPEILKTVLVKECYSVFTNRRDSGFTGPLEDSVSVVKDERWKRIRSTISPMFHQWQTEKPFFPFCTRLFQFLGIDPIPRSSVNYFYNVIKNFKDQHHADEHASITRGDFLQVLIQSEIPESEIKSEQDQPPKGLTEHEILSQAFIFIFGGYETTTITLTNVLYSLAINPDVLQALHKEIDTNIPSDAPISYEDLMGLQYLDQVLNESQRLYPTAPRLERACKKTVQIHGLTIPEGTLVGIPVHLLHKDPRFWSSPEEFRPERFSKDSTEEVNPYAFMPFGLGPRNCVGMRYAILVMKMLIVRLLQSYTVETCKDTMIPLEFDWKSQPLKPIKLSFIPRQK</sequence>
<evidence type="ECO:0000256" key="3">
    <source>
        <dbReference type="ARBA" id="ARBA00004406"/>
    </source>
</evidence>
<dbReference type="PANTHER" id="PTHR24302">
    <property type="entry name" value="CYTOCHROME P450 FAMILY 3"/>
    <property type="match status" value="1"/>
</dbReference>
<keyword evidence="6 15" id="KW-0349">Heme</keyword>
<evidence type="ECO:0000256" key="7">
    <source>
        <dbReference type="ARBA" id="ARBA00022723"/>
    </source>
</evidence>
<dbReference type="PANTHER" id="PTHR24302:SF17">
    <property type="entry name" value="CYTOCHROME P450, FAMILY 3, SUBFAMILY C, POLYPEPTIDE 4-RELATED"/>
    <property type="match status" value="1"/>
</dbReference>
<keyword evidence="13" id="KW-0472">Membrane</keyword>
<dbReference type="PRINTS" id="PR00385">
    <property type="entry name" value="P450"/>
</dbReference>
<comment type="caution">
    <text evidence="16">The sequence shown here is derived from an EMBL/GenBank/DDBJ whole genome shotgun (WGS) entry which is preliminary data.</text>
</comment>
<evidence type="ECO:0000313" key="16">
    <source>
        <dbReference type="EMBL" id="TNM99503.1"/>
    </source>
</evidence>
<comment type="subcellular location">
    <subcellularLocation>
        <location evidence="3">Endoplasmic reticulum membrane</location>
        <topology evidence="3">Peripheral membrane protein</topology>
    </subcellularLocation>
    <subcellularLocation>
        <location evidence="2">Microsome membrane</location>
        <topology evidence="2">Peripheral membrane protein</topology>
    </subcellularLocation>
</comment>
<dbReference type="GO" id="GO:0016712">
    <property type="term" value="F:oxidoreductase activity, acting on paired donors, with incorporation or reduction of molecular oxygen, reduced flavin or flavoprotein as one donor, and incorporation of one atom of oxygen"/>
    <property type="evidence" value="ECO:0007669"/>
    <property type="project" value="UniProtKB-EC"/>
</dbReference>
<reference evidence="16 17" key="1">
    <citation type="submission" date="2019-04" db="EMBL/GenBank/DDBJ databases">
        <title>The sequence and de novo assembly of Takifugu bimaculatus genome using PacBio and Hi-C technologies.</title>
        <authorList>
            <person name="Xu P."/>
            <person name="Liu B."/>
            <person name="Zhou Z."/>
        </authorList>
    </citation>
    <scope>NUCLEOTIDE SEQUENCE [LARGE SCALE GENOMIC DNA]</scope>
    <source>
        <strain evidence="16">TB-2018</strain>
        <tissue evidence="16">Muscle</tissue>
    </source>
</reference>
<dbReference type="AlphaFoldDB" id="A0A4Z2C5Q3"/>
<keyword evidence="10" id="KW-0560">Oxidoreductase</keyword>
<keyword evidence="7 15" id="KW-0479">Metal-binding</keyword>
<dbReference type="EC" id="1.14.14.1" evidence="5"/>
<dbReference type="InterPro" id="IPR017972">
    <property type="entry name" value="Cyt_P450_CS"/>
</dbReference>
<keyword evidence="11 15" id="KW-0408">Iron</keyword>
<dbReference type="InterPro" id="IPR001128">
    <property type="entry name" value="Cyt_P450"/>
</dbReference>
<name>A0A4Z2C5Q3_9TELE</name>
<keyword evidence="17" id="KW-1185">Reference proteome</keyword>
<dbReference type="SUPFAM" id="SSF48264">
    <property type="entry name" value="Cytochrome P450"/>
    <property type="match status" value="2"/>
</dbReference>
<dbReference type="Pfam" id="PF00067">
    <property type="entry name" value="p450"/>
    <property type="match status" value="3"/>
</dbReference>
<evidence type="ECO:0000256" key="4">
    <source>
        <dbReference type="ARBA" id="ARBA00010617"/>
    </source>
</evidence>
<dbReference type="Proteomes" id="UP000516260">
    <property type="component" value="Chromosome 13"/>
</dbReference>
<evidence type="ECO:0000313" key="17">
    <source>
        <dbReference type="Proteomes" id="UP000516260"/>
    </source>
</evidence>
<evidence type="ECO:0000256" key="14">
    <source>
        <dbReference type="ARBA" id="ARBA00047827"/>
    </source>
</evidence>
<dbReference type="PROSITE" id="PS00086">
    <property type="entry name" value="CYTOCHROME_P450"/>
    <property type="match status" value="2"/>
</dbReference>
<dbReference type="Gene3D" id="1.10.630.10">
    <property type="entry name" value="Cytochrome P450"/>
    <property type="match status" value="3"/>
</dbReference>
<evidence type="ECO:0000256" key="8">
    <source>
        <dbReference type="ARBA" id="ARBA00022824"/>
    </source>
</evidence>
<evidence type="ECO:0000256" key="11">
    <source>
        <dbReference type="ARBA" id="ARBA00023004"/>
    </source>
</evidence>
<dbReference type="InterPro" id="IPR050705">
    <property type="entry name" value="Cytochrome_P450_3A"/>
</dbReference>
<dbReference type="GO" id="GO:0005789">
    <property type="term" value="C:endoplasmic reticulum membrane"/>
    <property type="evidence" value="ECO:0007669"/>
    <property type="project" value="UniProtKB-SubCell"/>
</dbReference>
<evidence type="ECO:0000256" key="13">
    <source>
        <dbReference type="ARBA" id="ARBA00023136"/>
    </source>
</evidence>
<protein>
    <recommendedName>
        <fullName evidence="5">unspecific monooxygenase</fullName>
        <ecNumber evidence="5">1.14.14.1</ecNumber>
    </recommendedName>
</protein>
<comment type="catalytic activity">
    <reaction evidence="14">
        <text>an organic molecule + reduced [NADPH--hemoprotein reductase] + O2 = an alcohol + oxidized [NADPH--hemoprotein reductase] + H2O + H(+)</text>
        <dbReference type="Rhea" id="RHEA:17149"/>
        <dbReference type="Rhea" id="RHEA-COMP:11964"/>
        <dbReference type="Rhea" id="RHEA-COMP:11965"/>
        <dbReference type="ChEBI" id="CHEBI:15377"/>
        <dbReference type="ChEBI" id="CHEBI:15378"/>
        <dbReference type="ChEBI" id="CHEBI:15379"/>
        <dbReference type="ChEBI" id="CHEBI:30879"/>
        <dbReference type="ChEBI" id="CHEBI:57618"/>
        <dbReference type="ChEBI" id="CHEBI:58210"/>
        <dbReference type="ChEBI" id="CHEBI:142491"/>
        <dbReference type="EC" id="1.14.14.1"/>
    </reaction>
</comment>
<comment type="cofactor">
    <cofactor evidence="1 15">
        <name>heme</name>
        <dbReference type="ChEBI" id="CHEBI:30413"/>
    </cofactor>
</comment>
<keyword evidence="9" id="KW-0492">Microsome</keyword>
<keyword evidence="12" id="KW-0503">Monooxygenase</keyword>
<gene>
    <name evidence="16" type="ORF">fugu_012536</name>
</gene>
<evidence type="ECO:0000256" key="15">
    <source>
        <dbReference type="PIRSR" id="PIRSR602401-1"/>
    </source>
</evidence>
<evidence type="ECO:0000256" key="6">
    <source>
        <dbReference type="ARBA" id="ARBA00022617"/>
    </source>
</evidence>
<comment type="similarity">
    <text evidence="4">Belongs to the cytochrome P450 family.</text>
</comment>
<organism evidence="16 17">
    <name type="scientific">Takifugu bimaculatus</name>
    <dbReference type="NCBI Taxonomy" id="433685"/>
    <lineage>
        <taxon>Eukaryota</taxon>
        <taxon>Metazoa</taxon>
        <taxon>Chordata</taxon>
        <taxon>Craniata</taxon>
        <taxon>Vertebrata</taxon>
        <taxon>Euteleostomi</taxon>
        <taxon>Actinopterygii</taxon>
        <taxon>Neopterygii</taxon>
        <taxon>Teleostei</taxon>
        <taxon>Neoteleostei</taxon>
        <taxon>Acanthomorphata</taxon>
        <taxon>Eupercaria</taxon>
        <taxon>Tetraodontiformes</taxon>
        <taxon>Tetradontoidea</taxon>
        <taxon>Tetraodontidae</taxon>
        <taxon>Takifugu</taxon>
    </lineage>
</organism>
<evidence type="ECO:0000256" key="5">
    <source>
        <dbReference type="ARBA" id="ARBA00012109"/>
    </source>
</evidence>
<evidence type="ECO:0000256" key="1">
    <source>
        <dbReference type="ARBA" id="ARBA00001971"/>
    </source>
</evidence>
<evidence type="ECO:0000256" key="12">
    <source>
        <dbReference type="ARBA" id="ARBA00023033"/>
    </source>
</evidence>
<dbReference type="FunFam" id="1.10.630.10:FF:000003">
    <property type="entry name" value="cytochrome P450 3A12-like isoform X2"/>
    <property type="match status" value="2"/>
</dbReference>
<dbReference type="EMBL" id="SWLE01000005">
    <property type="protein sequence ID" value="TNM99503.1"/>
    <property type="molecule type" value="Genomic_DNA"/>
</dbReference>
<feature type="binding site" description="axial binding residue" evidence="15">
    <location>
        <position position="441"/>
    </location>
    <ligand>
        <name>heme</name>
        <dbReference type="ChEBI" id="CHEBI:30413"/>
    </ligand>
    <ligandPart>
        <name>Fe</name>
        <dbReference type="ChEBI" id="CHEBI:18248"/>
    </ligandPart>
</feature>
<dbReference type="GO" id="GO:0020037">
    <property type="term" value="F:heme binding"/>
    <property type="evidence" value="ECO:0007669"/>
    <property type="project" value="InterPro"/>
</dbReference>
<dbReference type="GO" id="GO:0008395">
    <property type="term" value="F:steroid hydroxylase activity"/>
    <property type="evidence" value="ECO:0007669"/>
    <property type="project" value="TreeGrafter"/>
</dbReference>
<accession>A0A4Z2C5Q3</accession>
<proteinExistence type="inferred from homology"/>
<dbReference type="InterPro" id="IPR036396">
    <property type="entry name" value="Cyt_P450_sf"/>
</dbReference>
<keyword evidence="8" id="KW-0256">Endoplasmic reticulum</keyword>
<evidence type="ECO:0000256" key="9">
    <source>
        <dbReference type="ARBA" id="ARBA00022848"/>
    </source>
</evidence>
<dbReference type="InterPro" id="IPR002401">
    <property type="entry name" value="Cyt_P450_E_grp-I"/>
</dbReference>
<dbReference type="GO" id="GO:0005506">
    <property type="term" value="F:iron ion binding"/>
    <property type="evidence" value="ECO:0007669"/>
    <property type="project" value="InterPro"/>
</dbReference>
<dbReference type="PRINTS" id="PR00463">
    <property type="entry name" value="EP450I"/>
</dbReference>
<evidence type="ECO:0000256" key="10">
    <source>
        <dbReference type="ARBA" id="ARBA00023002"/>
    </source>
</evidence>
<evidence type="ECO:0000256" key="2">
    <source>
        <dbReference type="ARBA" id="ARBA00004174"/>
    </source>
</evidence>